<comment type="function">
    <text evidence="2">Antitoxin component of a type II toxin-antitoxin (TA) system.</text>
</comment>
<keyword evidence="4" id="KW-1185">Reference proteome</keyword>
<evidence type="ECO:0000256" key="1">
    <source>
        <dbReference type="ARBA" id="ARBA00009981"/>
    </source>
</evidence>
<dbReference type="Pfam" id="PF02604">
    <property type="entry name" value="PhdYeFM_antitox"/>
    <property type="match status" value="1"/>
</dbReference>
<dbReference type="SUPFAM" id="SSF143120">
    <property type="entry name" value="YefM-like"/>
    <property type="match status" value="1"/>
</dbReference>
<dbReference type="Proteomes" id="UP000317122">
    <property type="component" value="Unassembled WGS sequence"/>
</dbReference>
<comment type="similarity">
    <text evidence="1 2">Belongs to the phD/YefM antitoxin family.</text>
</comment>
<dbReference type="AlphaFoldDB" id="A0A562PC29"/>
<dbReference type="InterPro" id="IPR006442">
    <property type="entry name" value="Antitoxin_Phd/YefM"/>
</dbReference>
<dbReference type="EMBL" id="VLKT01000004">
    <property type="protein sequence ID" value="TWI41893.1"/>
    <property type="molecule type" value="Genomic_DNA"/>
</dbReference>
<dbReference type="InterPro" id="IPR036165">
    <property type="entry name" value="YefM-like_sf"/>
</dbReference>
<comment type="caution">
    <text evidence="3">The sequence shown here is derived from an EMBL/GenBank/DDBJ whole genome shotgun (WGS) entry which is preliminary data.</text>
</comment>
<accession>A0A562PC29</accession>
<gene>
    <name evidence="3" type="ORF">IQ26_00817</name>
</gene>
<sequence length="81" mass="8872">MDEAVSAADANRTFSLILRGVREGHSYVVTSHGRPVARIVPAGEHVNVASGTRAALLARLETQAVVNVGRWTRDELYEDER</sequence>
<reference evidence="3 4" key="1">
    <citation type="journal article" date="2015" name="Stand. Genomic Sci.">
        <title>Genomic Encyclopedia of Bacterial and Archaeal Type Strains, Phase III: the genomes of soil and plant-associated and newly described type strains.</title>
        <authorList>
            <person name="Whitman W.B."/>
            <person name="Woyke T."/>
            <person name="Klenk H.P."/>
            <person name="Zhou Y."/>
            <person name="Lilburn T.G."/>
            <person name="Beck B.J."/>
            <person name="De Vos P."/>
            <person name="Vandamme P."/>
            <person name="Eisen J.A."/>
            <person name="Garrity G."/>
            <person name="Hugenholtz P."/>
            <person name="Kyrpides N.C."/>
        </authorList>
    </citation>
    <scope>NUCLEOTIDE SEQUENCE [LARGE SCALE GENOMIC DNA]</scope>
    <source>
        <strain evidence="3 4">CGMCC 1.2546</strain>
    </source>
</reference>
<dbReference type="Gene3D" id="3.40.1620.10">
    <property type="entry name" value="YefM-like domain"/>
    <property type="match status" value="1"/>
</dbReference>
<dbReference type="NCBIfam" id="TIGR01552">
    <property type="entry name" value="phd_fam"/>
    <property type="match status" value="1"/>
</dbReference>
<organism evidence="3 4">
    <name type="scientific">Mesorhizobium tianshanense</name>
    <dbReference type="NCBI Taxonomy" id="39844"/>
    <lineage>
        <taxon>Bacteria</taxon>
        <taxon>Pseudomonadati</taxon>
        <taxon>Pseudomonadota</taxon>
        <taxon>Alphaproteobacteria</taxon>
        <taxon>Hyphomicrobiales</taxon>
        <taxon>Phyllobacteriaceae</taxon>
        <taxon>Mesorhizobium</taxon>
    </lineage>
</organism>
<proteinExistence type="inferred from homology"/>
<evidence type="ECO:0000313" key="4">
    <source>
        <dbReference type="Proteomes" id="UP000317122"/>
    </source>
</evidence>
<protein>
    <recommendedName>
        <fullName evidence="2">Antitoxin</fullName>
    </recommendedName>
</protein>
<evidence type="ECO:0000256" key="2">
    <source>
        <dbReference type="RuleBase" id="RU362080"/>
    </source>
</evidence>
<dbReference type="RefSeq" id="WP_145713905.1">
    <property type="nucleotide sequence ID" value="NZ_BSPF01000003.1"/>
</dbReference>
<evidence type="ECO:0000313" key="3">
    <source>
        <dbReference type="EMBL" id="TWI41893.1"/>
    </source>
</evidence>
<name>A0A562PC29_9HYPH</name>
<dbReference type="OrthoDB" id="7276624at2"/>